<evidence type="ECO:0000313" key="1">
    <source>
        <dbReference type="EMBL" id="MCF1715574.1"/>
    </source>
</evidence>
<gene>
    <name evidence="1" type="ORF">L0U88_13130</name>
</gene>
<organism evidence="1 2">
    <name type="scientific">Flavihumibacter fluminis</name>
    <dbReference type="NCBI Taxonomy" id="2909236"/>
    <lineage>
        <taxon>Bacteria</taxon>
        <taxon>Pseudomonadati</taxon>
        <taxon>Bacteroidota</taxon>
        <taxon>Chitinophagia</taxon>
        <taxon>Chitinophagales</taxon>
        <taxon>Chitinophagaceae</taxon>
        <taxon>Flavihumibacter</taxon>
    </lineage>
</organism>
<accession>A0ABS9BIN0</accession>
<dbReference type="Proteomes" id="UP001200145">
    <property type="component" value="Unassembled WGS sequence"/>
</dbReference>
<dbReference type="EMBL" id="JAKEVY010000003">
    <property type="protein sequence ID" value="MCF1715574.1"/>
    <property type="molecule type" value="Genomic_DNA"/>
</dbReference>
<keyword evidence="2" id="KW-1185">Reference proteome</keyword>
<sequence>MTVSKKHSILTALKNCRLGTLKEAVSHYPDLVLRTIIKDFNLQDSNILQAEVQDDQFLLRIPGRW</sequence>
<evidence type="ECO:0000313" key="2">
    <source>
        <dbReference type="Proteomes" id="UP001200145"/>
    </source>
</evidence>
<reference evidence="1 2" key="1">
    <citation type="submission" date="2022-01" db="EMBL/GenBank/DDBJ databases">
        <title>Flavihumibacter sp. nov., isolated from sediment of a river.</title>
        <authorList>
            <person name="Liu H."/>
        </authorList>
    </citation>
    <scope>NUCLEOTIDE SEQUENCE [LARGE SCALE GENOMIC DNA]</scope>
    <source>
        <strain evidence="1 2">RY-1</strain>
    </source>
</reference>
<protein>
    <submittedName>
        <fullName evidence="1">Uncharacterized protein</fullName>
    </submittedName>
</protein>
<comment type="caution">
    <text evidence="1">The sequence shown here is derived from an EMBL/GenBank/DDBJ whole genome shotgun (WGS) entry which is preliminary data.</text>
</comment>
<proteinExistence type="predicted"/>
<name>A0ABS9BIN0_9BACT</name>